<dbReference type="AlphaFoldDB" id="A0A1T4PM02"/>
<keyword evidence="2" id="KW-0808">Transferase</keyword>
<dbReference type="Proteomes" id="UP000190092">
    <property type="component" value="Unassembled WGS sequence"/>
</dbReference>
<dbReference type="OrthoDB" id="9777638at2"/>
<accession>A0A1T4PM02</accession>
<keyword evidence="3" id="KW-1185">Reference proteome</keyword>
<sequence length="280" mass="29604">MKTQAELAAEQASFWNGPGGEGWLASYQRIQQTVASFGDAVLTAAAAKPGESVLDVGCGTGETSAVLARAVQPGGRVLGVDISEVLVAAARQQAPANATFVVGDAATQAFEAASIDLIFSRFGVMFFADPVAAFRNLHRALKPGGRLVFICWRTPQENPWGLVPLRAAAPFLPPFERPGPEEPGQYAFGDRAHVERILTAAGFGTPRFEAIDRPVLLGRDVAAVLDSLVRFGPLSRLLAEAAPDARDKALKAVAEVLKPHESPDGIRLPGACWLVTAGFH</sequence>
<keyword evidence="2" id="KW-0489">Methyltransferase</keyword>
<keyword evidence="2" id="KW-0830">Ubiquinone</keyword>
<dbReference type="Gene3D" id="3.40.50.150">
    <property type="entry name" value="Vaccinia Virus protein VP39"/>
    <property type="match status" value="1"/>
</dbReference>
<proteinExistence type="predicted"/>
<dbReference type="GO" id="GO:0008757">
    <property type="term" value="F:S-adenosylmethionine-dependent methyltransferase activity"/>
    <property type="evidence" value="ECO:0007669"/>
    <property type="project" value="InterPro"/>
</dbReference>
<dbReference type="STRING" id="225324.SAMN02745126_02895"/>
<dbReference type="Pfam" id="PF08241">
    <property type="entry name" value="Methyltransf_11"/>
    <property type="match status" value="1"/>
</dbReference>
<dbReference type="InterPro" id="IPR013216">
    <property type="entry name" value="Methyltransf_11"/>
</dbReference>
<dbReference type="EMBL" id="FUWJ01000002">
    <property type="protein sequence ID" value="SJZ92522.1"/>
    <property type="molecule type" value="Genomic_DNA"/>
</dbReference>
<evidence type="ECO:0000313" key="3">
    <source>
        <dbReference type="Proteomes" id="UP000190092"/>
    </source>
</evidence>
<organism evidence="2 3">
    <name type="scientific">Enhydrobacter aerosaccus</name>
    <dbReference type="NCBI Taxonomy" id="225324"/>
    <lineage>
        <taxon>Bacteria</taxon>
        <taxon>Pseudomonadati</taxon>
        <taxon>Pseudomonadota</taxon>
        <taxon>Alphaproteobacteria</taxon>
        <taxon>Hyphomicrobiales</taxon>
        <taxon>Enhydrobacter</taxon>
    </lineage>
</organism>
<evidence type="ECO:0000259" key="1">
    <source>
        <dbReference type="Pfam" id="PF08241"/>
    </source>
</evidence>
<name>A0A1T4PM02_9HYPH</name>
<dbReference type="SUPFAM" id="SSF53335">
    <property type="entry name" value="S-adenosyl-L-methionine-dependent methyltransferases"/>
    <property type="match status" value="1"/>
</dbReference>
<gene>
    <name evidence="2" type="ORF">SAMN02745126_02895</name>
</gene>
<dbReference type="PANTHER" id="PTHR43591:SF24">
    <property type="entry name" value="2-METHOXY-6-POLYPRENYL-1,4-BENZOQUINOL METHYLASE, MITOCHONDRIAL"/>
    <property type="match status" value="1"/>
</dbReference>
<dbReference type="GO" id="GO:0032259">
    <property type="term" value="P:methylation"/>
    <property type="evidence" value="ECO:0007669"/>
    <property type="project" value="UniProtKB-KW"/>
</dbReference>
<dbReference type="InterPro" id="IPR029063">
    <property type="entry name" value="SAM-dependent_MTases_sf"/>
</dbReference>
<reference evidence="3" key="1">
    <citation type="submission" date="2017-02" db="EMBL/GenBank/DDBJ databases">
        <authorList>
            <person name="Varghese N."/>
            <person name="Submissions S."/>
        </authorList>
    </citation>
    <scope>NUCLEOTIDE SEQUENCE [LARGE SCALE GENOMIC DNA]</scope>
    <source>
        <strain evidence="3">ATCC 27094</strain>
    </source>
</reference>
<dbReference type="RefSeq" id="WP_085934536.1">
    <property type="nucleotide sequence ID" value="NZ_FUWJ01000002.1"/>
</dbReference>
<dbReference type="PANTHER" id="PTHR43591">
    <property type="entry name" value="METHYLTRANSFERASE"/>
    <property type="match status" value="1"/>
</dbReference>
<protein>
    <submittedName>
        <fullName evidence="2">Ubiquinone/menaquinone biosynthesis C-methylase UbiE</fullName>
    </submittedName>
</protein>
<evidence type="ECO:0000313" key="2">
    <source>
        <dbReference type="EMBL" id="SJZ92522.1"/>
    </source>
</evidence>
<dbReference type="CDD" id="cd02440">
    <property type="entry name" value="AdoMet_MTases"/>
    <property type="match status" value="1"/>
</dbReference>
<feature type="domain" description="Methyltransferase type 11" evidence="1">
    <location>
        <begin position="54"/>
        <end position="149"/>
    </location>
</feature>